<evidence type="ECO:0000313" key="11">
    <source>
        <dbReference type="Proteomes" id="UP000016570"/>
    </source>
</evidence>
<feature type="transmembrane region" description="Helical" evidence="8">
    <location>
        <begin position="529"/>
        <end position="549"/>
    </location>
</feature>
<evidence type="ECO:0000256" key="8">
    <source>
        <dbReference type="RuleBase" id="RU363032"/>
    </source>
</evidence>
<protein>
    <submittedName>
        <fullName evidence="10">Putative ABC transporter permease protein</fullName>
    </submittedName>
</protein>
<feature type="transmembrane region" description="Helical" evidence="8">
    <location>
        <begin position="73"/>
        <end position="93"/>
    </location>
</feature>
<feature type="domain" description="ABC transmembrane type-1" evidence="9">
    <location>
        <begin position="358"/>
        <end position="550"/>
    </location>
</feature>
<dbReference type="PANTHER" id="PTHR43357">
    <property type="entry name" value="INNER MEMBRANE ABC TRANSPORTER PERMEASE PROTEIN YDCV"/>
    <property type="match status" value="1"/>
</dbReference>
<evidence type="ECO:0000256" key="3">
    <source>
        <dbReference type="ARBA" id="ARBA00022475"/>
    </source>
</evidence>
<feature type="transmembrane region" description="Helical" evidence="8">
    <location>
        <begin position="105"/>
        <end position="125"/>
    </location>
</feature>
<dbReference type="Proteomes" id="UP000016570">
    <property type="component" value="Unassembled WGS sequence"/>
</dbReference>
<evidence type="ECO:0000256" key="6">
    <source>
        <dbReference type="ARBA" id="ARBA00022989"/>
    </source>
</evidence>
<evidence type="ECO:0000259" key="9">
    <source>
        <dbReference type="PROSITE" id="PS50928"/>
    </source>
</evidence>
<dbReference type="Gene3D" id="1.10.3720.10">
    <property type="entry name" value="MetI-like"/>
    <property type="match status" value="2"/>
</dbReference>
<keyword evidence="11" id="KW-1185">Reference proteome</keyword>
<dbReference type="InterPro" id="IPR000515">
    <property type="entry name" value="MetI-like"/>
</dbReference>
<dbReference type="SUPFAM" id="SSF161098">
    <property type="entry name" value="MetI-like"/>
    <property type="match status" value="2"/>
</dbReference>
<keyword evidence="6 8" id="KW-1133">Transmembrane helix</keyword>
<gene>
    <name evidence="10" type="ORF">VPR01S_01_02700</name>
</gene>
<keyword evidence="5 8" id="KW-0812">Transmembrane</keyword>
<feature type="transmembrane region" description="Helical" evidence="8">
    <location>
        <begin position="197"/>
        <end position="218"/>
    </location>
</feature>
<feature type="transmembrane region" description="Helical" evidence="8">
    <location>
        <begin position="304"/>
        <end position="327"/>
    </location>
</feature>
<comment type="subcellular location">
    <subcellularLocation>
        <location evidence="1">Cell inner membrane</location>
        <topology evidence="1">Multi-pass membrane protein</topology>
    </subcellularLocation>
    <subcellularLocation>
        <location evidence="8">Cell membrane</location>
        <topology evidence="8">Multi-pass membrane protein</topology>
    </subcellularLocation>
</comment>
<feature type="transmembrane region" description="Helical" evidence="8">
    <location>
        <begin position="396"/>
        <end position="415"/>
    </location>
</feature>
<evidence type="ECO:0000313" key="10">
    <source>
        <dbReference type="EMBL" id="GAD65497.1"/>
    </source>
</evidence>
<reference evidence="10 11" key="1">
    <citation type="submission" date="2013-09" db="EMBL/GenBank/DDBJ databases">
        <title>Whole genome shotgun sequence of Vibrio proteolyticus NBRC 13287.</title>
        <authorList>
            <person name="Isaki S."/>
            <person name="Hosoyama A."/>
            <person name="Numata M."/>
            <person name="Hashimoto M."/>
            <person name="Hosoyama Y."/>
            <person name="Tsuchikane K."/>
            <person name="Noguchi M."/>
            <person name="Hirakata S."/>
            <person name="Ichikawa N."/>
            <person name="Ohji S."/>
            <person name="Yamazoe A."/>
            <person name="Fujita N."/>
        </authorList>
    </citation>
    <scope>NUCLEOTIDE SEQUENCE [LARGE SCALE GENOMIC DNA]</scope>
    <source>
        <strain evidence="10 11">NBRC 13287</strain>
    </source>
</reference>
<evidence type="ECO:0000256" key="5">
    <source>
        <dbReference type="ARBA" id="ARBA00022692"/>
    </source>
</evidence>
<keyword evidence="4" id="KW-0997">Cell inner membrane</keyword>
<dbReference type="GO" id="GO:0055085">
    <property type="term" value="P:transmembrane transport"/>
    <property type="evidence" value="ECO:0007669"/>
    <property type="project" value="InterPro"/>
</dbReference>
<accession>U2ZWL2</accession>
<dbReference type="PROSITE" id="PS50928">
    <property type="entry name" value="ABC_TM1"/>
    <property type="match status" value="2"/>
</dbReference>
<evidence type="ECO:0000256" key="4">
    <source>
        <dbReference type="ARBA" id="ARBA00022519"/>
    </source>
</evidence>
<feature type="transmembrane region" description="Helical" evidence="8">
    <location>
        <begin position="357"/>
        <end position="384"/>
    </location>
</feature>
<dbReference type="GO" id="GO:0005886">
    <property type="term" value="C:plasma membrane"/>
    <property type="evidence" value="ECO:0007669"/>
    <property type="project" value="UniProtKB-SubCell"/>
</dbReference>
<organism evidence="10 11">
    <name type="scientific">Vibrio proteolyticus NBRC 13287</name>
    <dbReference type="NCBI Taxonomy" id="1219065"/>
    <lineage>
        <taxon>Bacteria</taxon>
        <taxon>Pseudomonadati</taxon>
        <taxon>Pseudomonadota</taxon>
        <taxon>Gammaproteobacteria</taxon>
        <taxon>Vibrionales</taxon>
        <taxon>Vibrionaceae</taxon>
        <taxon>Vibrio</taxon>
    </lineage>
</organism>
<comment type="similarity">
    <text evidence="8">Belongs to the binding-protein-dependent transport system permease family.</text>
</comment>
<dbReference type="eggNOG" id="COG1178">
    <property type="taxonomic scope" value="Bacteria"/>
</dbReference>
<evidence type="ECO:0000256" key="7">
    <source>
        <dbReference type="ARBA" id="ARBA00023136"/>
    </source>
</evidence>
<feature type="transmembrane region" description="Helical" evidence="8">
    <location>
        <begin position="478"/>
        <end position="498"/>
    </location>
</feature>
<feature type="transmembrane region" description="Helical" evidence="8">
    <location>
        <begin position="427"/>
        <end position="446"/>
    </location>
</feature>
<evidence type="ECO:0000256" key="2">
    <source>
        <dbReference type="ARBA" id="ARBA00022448"/>
    </source>
</evidence>
<dbReference type="Pfam" id="PF00528">
    <property type="entry name" value="BPD_transp_1"/>
    <property type="match status" value="2"/>
</dbReference>
<feature type="domain" description="ABC transmembrane type-1" evidence="9">
    <location>
        <begin position="69"/>
        <end position="272"/>
    </location>
</feature>
<dbReference type="CDD" id="cd06261">
    <property type="entry name" value="TM_PBP2"/>
    <property type="match status" value="2"/>
</dbReference>
<keyword evidence="7 8" id="KW-0472">Membrane</keyword>
<evidence type="ECO:0000256" key="1">
    <source>
        <dbReference type="ARBA" id="ARBA00004429"/>
    </source>
</evidence>
<dbReference type="EMBL" id="BATJ01000001">
    <property type="protein sequence ID" value="GAD65497.1"/>
    <property type="molecule type" value="Genomic_DNA"/>
</dbReference>
<dbReference type="AlphaFoldDB" id="U2ZWL2"/>
<feature type="transmembrane region" description="Helical" evidence="8">
    <location>
        <begin position="145"/>
        <end position="168"/>
    </location>
</feature>
<dbReference type="RefSeq" id="WP_021703489.1">
    <property type="nucleotide sequence ID" value="NZ_BATJ01000001.1"/>
</dbReference>
<feature type="transmembrane region" description="Helical" evidence="8">
    <location>
        <begin position="251"/>
        <end position="271"/>
    </location>
</feature>
<name>U2ZWL2_VIBPR</name>
<keyword evidence="3" id="KW-1003">Cell membrane</keyword>
<dbReference type="PANTHER" id="PTHR43357:SF3">
    <property type="entry name" value="FE(3+)-TRANSPORT SYSTEM PERMEASE PROTEIN FBPB 2"/>
    <property type="match status" value="1"/>
</dbReference>
<keyword evidence="2 8" id="KW-0813">Transport</keyword>
<feature type="transmembrane region" description="Helical" evidence="8">
    <location>
        <begin position="12"/>
        <end position="41"/>
    </location>
</feature>
<dbReference type="STRING" id="1219065.VPR01S_01_02700"/>
<sequence>MSLYANARGGRLPLAFNAFSVVSLLIIIGLPVLSVILFAIFPHFNEGSFRAPFSNLYPQLSDPALIDATFNSIRLATCVTLLSIAVAVVLAYVRNKMSVTAGRFWDVMLLVPFLIPPYIASMAWIQMFQFNGVWYRWTGVDFSAFLFSFSGVVFVMTMHLFPLVYFSASNALRVIGQRYNDVARIYGAGRLDLACRILLPLMMPTLLASGLIVFVLSVEEFGTPDILGSRFGFEVMVTAIEEKLTDWPIDLPGASVLSLILIAIAVSAYLLQLVVNRKYAASLDAQTITSAANSSRGACLVAHLLFTLVAVFAVILPLFSVVAASLMSTVSHGLSWDNLTLSAYADLFTSGNGAVEAIYTSLGLAAMTALIAAVLGLLVAFTLIRLKPRGKSVLDVLSLMPNAVPAMALSVGLILTWNQQYLPVTPYNTIMILLLAYVCLMLPYPIRMITSALRQQPFSLDESAAIYGADILHIVRRVLLPLMVPIMVASGCIVFAISTRELVASLMLAPAGTETVATYVFNQFDQGSVSAGMAMSLVVILVSGALIALGQGIVKRYTP</sequence>
<dbReference type="InterPro" id="IPR035906">
    <property type="entry name" value="MetI-like_sf"/>
</dbReference>
<proteinExistence type="inferred from homology"/>
<comment type="caution">
    <text evidence="10">The sequence shown here is derived from an EMBL/GenBank/DDBJ whole genome shotgun (WGS) entry which is preliminary data.</text>
</comment>